<name>A0A8D7ZTC7_CULPI</name>
<reference evidence="1" key="1">
    <citation type="submission" date="2021-05" db="EMBL/GenBank/DDBJ databases">
        <authorList>
            <person name="Alioto T."/>
            <person name="Alioto T."/>
            <person name="Gomez Garrido J."/>
        </authorList>
    </citation>
    <scope>NUCLEOTIDE SEQUENCE</scope>
</reference>
<proteinExistence type="predicted"/>
<accession>A0A8D7ZTC7</accession>
<protein>
    <submittedName>
        <fullName evidence="1">(northern house mosquito) hypothetical protein</fullName>
    </submittedName>
</protein>
<dbReference type="AlphaFoldDB" id="A0A8D7ZTC7"/>
<dbReference type="EMBL" id="HBUE01002128">
    <property type="protein sequence ID" value="CAG6444098.1"/>
    <property type="molecule type" value="Transcribed_RNA"/>
</dbReference>
<evidence type="ECO:0000313" key="1">
    <source>
        <dbReference type="EMBL" id="CAG6444098.1"/>
    </source>
</evidence>
<sequence>MILFQQLIAVVVQDVPMNNQVQEVDQVNGWASPAANLEVQGGRFDRPALVIQQVKQVLPMEISMVQNVVSFGTGIWSVHLLVLIREGSFELLQSRMNVFEVVPTAYGVDVGAEHWTKHRQQAVRGAVGEVGEFHALLIQCKRRHM</sequence>
<organism evidence="1">
    <name type="scientific">Culex pipiens</name>
    <name type="common">House mosquito</name>
    <dbReference type="NCBI Taxonomy" id="7175"/>
    <lineage>
        <taxon>Eukaryota</taxon>
        <taxon>Metazoa</taxon>
        <taxon>Ecdysozoa</taxon>
        <taxon>Arthropoda</taxon>
        <taxon>Hexapoda</taxon>
        <taxon>Insecta</taxon>
        <taxon>Pterygota</taxon>
        <taxon>Neoptera</taxon>
        <taxon>Endopterygota</taxon>
        <taxon>Diptera</taxon>
        <taxon>Nematocera</taxon>
        <taxon>Culicoidea</taxon>
        <taxon>Culicidae</taxon>
        <taxon>Culicinae</taxon>
        <taxon>Culicini</taxon>
        <taxon>Culex</taxon>
        <taxon>Culex</taxon>
    </lineage>
</organism>